<dbReference type="Proteomes" id="UP001144372">
    <property type="component" value="Unassembled WGS sequence"/>
</dbReference>
<evidence type="ECO:0000313" key="1">
    <source>
        <dbReference type="EMBL" id="GLI36103.1"/>
    </source>
</evidence>
<evidence type="ECO:0000313" key="2">
    <source>
        <dbReference type="Proteomes" id="UP001144372"/>
    </source>
</evidence>
<gene>
    <name evidence="1" type="ORF">DAMNIGENAA_35360</name>
</gene>
<proteinExistence type="predicted"/>
<protein>
    <submittedName>
        <fullName evidence="1">Uncharacterized protein</fullName>
    </submittedName>
</protein>
<keyword evidence="2" id="KW-1185">Reference proteome</keyword>
<reference evidence="1" key="1">
    <citation type="submission" date="2022-12" db="EMBL/GenBank/DDBJ databases">
        <title>Reference genome sequencing for broad-spectrum identification of bacterial and archaeal isolates by mass spectrometry.</title>
        <authorList>
            <person name="Sekiguchi Y."/>
            <person name="Tourlousse D.M."/>
        </authorList>
    </citation>
    <scope>NUCLEOTIDE SEQUENCE</scope>
    <source>
        <strain evidence="1">ASRB1</strain>
    </source>
</reference>
<organism evidence="1 2">
    <name type="scientific">Desulforhabdus amnigena</name>
    <dbReference type="NCBI Taxonomy" id="40218"/>
    <lineage>
        <taxon>Bacteria</taxon>
        <taxon>Pseudomonadati</taxon>
        <taxon>Thermodesulfobacteriota</taxon>
        <taxon>Syntrophobacteria</taxon>
        <taxon>Syntrophobacterales</taxon>
        <taxon>Syntrophobacteraceae</taxon>
        <taxon>Desulforhabdus</taxon>
    </lineage>
</organism>
<sequence>MYPDVSFALGQSEGAPVQGLQGIVLQISQDEEQPILRGGQRAVLVGGVTSLGSWQSVQPPFRHMGLELLLEGLNQRPKLFHYQARHIKNHKGFGFDVCET</sequence>
<dbReference type="EMBL" id="BSDR01000001">
    <property type="protein sequence ID" value="GLI36103.1"/>
    <property type="molecule type" value="Genomic_DNA"/>
</dbReference>
<comment type="caution">
    <text evidence="1">The sequence shown here is derived from an EMBL/GenBank/DDBJ whole genome shotgun (WGS) entry which is preliminary data.</text>
</comment>
<name>A0A9W6L8V3_9BACT</name>
<accession>A0A9W6L8V3</accession>
<dbReference type="AlphaFoldDB" id="A0A9W6L8V3"/>